<keyword evidence="1" id="KW-1003">Cell membrane</keyword>
<name>A0A4Y3NES9_PAEAU</name>
<dbReference type="GO" id="GO:0022857">
    <property type="term" value="F:transmembrane transporter activity"/>
    <property type="evidence" value="ECO:0007669"/>
    <property type="project" value="UniProtKB-UniRule"/>
</dbReference>
<comment type="similarity">
    <text evidence="1">Belongs to the vitamin uptake transporter (VUT/ECF) (TC 2.A.88) family. Q precursor transporter subfamily.</text>
</comment>
<feature type="transmembrane region" description="Helical" evidence="1">
    <location>
        <begin position="21"/>
        <end position="41"/>
    </location>
</feature>
<keyword evidence="1" id="KW-1133">Transmembrane helix</keyword>
<dbReference type="EMBL" id="BJMD01000009">
    <property type="protein sequence ID" value="GEB18935.1"/>
    <property type="molecule type" value="Genomic_DNA"/>
</dbReference>
<sequence length="236" mass="24939">MPSPSGSSTLSKPAPRFASIGSPYFGIMLAIMAVVLILSNIGASKGVVLGPIITDGGFFLFPIAYILGDVMSEVYGFKVARKAIITSFALSVFASLCYWIIIVLPGFTDDYGTSKQAAIEGALGPVPLIVLGSLLAFLAGQTINSWILVKMKARTGEKSLWARLMGSSVVGELVDTLIFCSIAASVIGITDFGSFLNYALAGFVYKTAVEFLFVPVTVLVVGWIKKREPSYGTVAA</sequence>
<feature type="transmembrane region" description="Helical" evidence="1">
    <location>
        <begin position="169"/>
        <end position="189"/>
    </location>
</feature>
<dbReference type="PANTHER" id="PTHR34300:SF2">
    <property type="entry name" value="QUEUOSINE PRECURSOR TRANSPORTER-RELATED"/>
    <property type="match status" value="1"/>
</dbReference>
<comment type="subcellular location">
    <subcellularLocation>
        <location evidence="1">Cell membrane</location>
        <topology evidence="1">Multi-pass membrane protein</topology>
    </subcellularLocation>
</comment>
<dbReference type="HAMAP" id="MF_02088">
    <property type="entry name" value="Q_prec_transport"/>
    <property type="match status" value="1"/>
</dbReference>
<keyword evidence="1" id="KW-0472">Membrane</keyword>
<gene>
    <name evidence="2" type="ORF">AAU01_16900</name>
</gene>
<evidence type="ECO:0000256" key="1">
    <source>
        <dbReference type="HAMAP-Rule" id="MF_02088"/>
    </source>
</evidence>
<dbReference type="GeneID" id="97299723"/>
<dbReference type="RefSeq" id="WP_141283208.1">
    <property type="nucleotide sequence ID" value="NZ_BAAAWK010000001.1"/>
</dbReference>
<feature type="transmembrane region" description="Helical" evidence="1">
    <location>
        <begin position="195"/>
        <end position="224"/>
    </location>
</feature>
<protein>
    <recommendedName>
        <fullName evidence="1">Probable queuosine precursor transporter</fullName>
        <shortName evidence="1">Q precursor transporter</shortName>
    </recommendedName>
</protein>
<comment type="caution">
    <text evidence="2">The sequence shown here is derived from an EMBL/GenBank/DDBJ whole genome shotgun (WGS) entry which is preliminary data.</text>
</comment>
<evidence type="ECO:0000313" key="3">
    <source>
        <dbReference type="Proteomes" id="UP000317715"/>
    </source>
</evidence>
<feature type="transmembrane region" description="Helical" evidence="1">
    <location>
        <begin position="128"/>
        <end position="149"/>
    </location>
</feature>
<dbReference type="Proteomes" id="UP000317715">
    <property type="component" value="Unassembled WGS sequence"/>
</dbReference>
<organism evidence="2 3">
    <name type="scientific">Paenarthrobacter aurescens</name>
    <name type="common">Arthrobacter aurescens</name>
    <dbReference type="NCBI Taxonomy" id="43663"/>
    <lineage>
        <taxon>Bacteria</taxon>
        <taxon>Bacillati</taxon>
        <taxon>Actinomycetota</taxon>
        <taxon>Actinomycetes</taxon>
        <taxon>Micrococcales</taxon>
        <taxon>Micrococcaceae</taxon>
        <taxon>Paenarthrobacter</taxon>
    </lineage>
</organism>
<accession>A0A4Y3NES9</accession>
<keyword evidence="1" id="KW-0813">Transport</keyword>
<keyword evidence="3" id="KW-1185">Reference proteome</keyword>
<dbReference type="PANTHER" id="PTHR34300">
    <property type="entry name" value="QUEUOSINE PRECURSOR TRANSPORTER-RELATED"/>
    <property type="match status" value="1"/>
</dbReference>
<dbReference type="GO" id="GO:0005886">
    <property type="term" value="C:plasma membrane"/>
    <property type="evidence" value="ECO:0007669"/>
    <property type="project" value="UniProtKB-SubCell"/>
</dbReference>
<dbReference type="OrthoDB" id="9805479at2"/>
<feature type="transmembrane region" description="Helical" evidence="1">
    <location>
        <begin position="88"/>
        <end position="108"/>
    </location>
</feature>
<dbReference type="AlphaFoldDB" id="A0A4Y3NES9"/>
<proteinExistence type="inferred from homology"/>
<keyword evidence="1" id="KW-0812">Transmembrane</keyword>
<comment type="function">
    <text evidence="1">Involved in the import of queuosine (Q) precursors, required for Q precursor salvage.</text>
</comment>
<dbReference type="InterPro" id="IPR003744">
    <property type="entry name" value="YhhQ"/>
</dbReference>
<reference evidence="2 3" key="1">
    <citation type="submission" date="2019-06" db="EMBL/GenBank/DDBJ databases">
        <title>Whole genome shotgun sequence of Paenarthrobacter aurescens NBRC 12136.</title>
        <authorList>
            <person name="Hosoyama A."/>
            <person name="Uohara A."/>
            <person name="Ohji S."/>
            <person name="Ichikawa N."/>
        </authorList>
    </citation>
    <scope>NUCLEOTIDE SEQUENCE [LARGE SCALE GENOMIC DNA]</scope>
    <source>
        <strain evidence="2 3">NBRC 12136</strain>
    </source>
</reference>
<evidence type="ECO:0000313" key="2">
    <source>
        <dbReference type="EMBL" id="GEB18935.1"/>
    </source>
</evidence>
<dbReference type="Pfam" id="PF02592">
    <property type="entry name" value="Vut_1"/>
    <property type="match status" value="1"/>
</dbReference>
<dbReference type="NCBIfam" id="TIGR00697">
    <property type="entry name" value="queuosine precursor transporter"/>
    <property type="match status" value="1"/>
</dbReference>